<dbReference type="AlphaFoldDB" id="A0A8B8ETN5"/>
<reference evidence="2" key="1">
    <citation type="submission" date="2025-08" db="UniProtKB">
        <authorList>
            <consortium name="RefSeq"/>
        </authorList>
    </citation>
    <scope>IDENTIFICATION</scope>
    <source>
        <tissue evidence="2">Whole sample</tissue>
    </source>
</reference>
<dbReference type="PANTHER" id="PTHR34444">
    <property type="entry name" value="LOC361192"/>
    <property type="match status" value="1"/>
</dbReference>
<dbReference type="GeneID" id="111136630"/>
<sequence>MNKRNEHIRRNHLANKGDGSKIWPGVKQWSHNELEAMKETFYGRRTRTTIADNFSTYNRLFHQRDEYDSKIHRDDRNHILKIGRAVHDEEKRRVCPVLSSSAYGQRVEHLLEPFCRGHVRIEHVAQGFSYTRGTGLPPIEKS</sequence>
<dbReference type="InterPro" id="IPR027901">
    <property type="entry name" value="CFAP90"/>
</dbReference>
<gene>
    <name evidence="2" type="primary">LOC111136630</name>
</gene>
<evidence type="ECO:0000313" key="2">
    <source>
        <dbReference type="RefSeq" id="XP_022343325.1"/>
    </source>
</evidence>
<proteinExistence type="predicted"/>
<evidence type="ECO:0000313" key="1">
    <source>
        <dbReference type="Proteomes" id="UP000694844"/>
    </source>
</evidence>
<dbReference type="KEGG" id="cvn:111136630"/>
<organism evidence="1 2">
    <name type="scientific">Crassostrea virginica</name>
    <name type="common">Eastern oyster</name>
    <dbReference type="NCBI Taxonomy" id="6565"/>
    <lineage>
        <taxon>Eukaryota</taxon>
        <taxon>Metazoa</taxon>
        <taxon>Spiralia</taxon>
        <taxon>Lophotrochozoa</taxon>
        <taxon>Mollusca</taxon>
        <taxon>Bivalvia</taxon>
        <taxon>Autobranchia</taxon>
        <taxon>Pteriomorphia</taxon>
        <taxon>Ostreida</taxon>
        <taxon>Ostreoidea</taxon>
        <taxon>Ostreidae</taxon>
        <taxon>Crassostrea</taxon>
    </lineage>
</organism>
<dbReference type="PANTHER" id="PTHR34444:SF3">
    <property type="match status" value="1"/>
</dbReference>
<dbReference type="RefSeq" id="XP_022343325.1">
    <property type="nucleotide sequence ID" value="XM_022487617.1"/>
</dbReference>
<dbReference type="Proteomes" id="UP000694844">
    <property type="component" value="Chromosome 5"/>
</dbReference>
<dbReference type="Pfam" id="PF15074">
    <property type="entry name" value="CFAP90"/>
    <property type="match status" value="1"/>
</dbReference>
<accession>A0A8B8ETN5</accession>
<protein>
    <submittedName>
        <fullName evidence="2">Uncharacterized protein C5orf49-like</fullName>
    </submittedName>
</protein>
<keyword evidence="1" id="KW-1185">Reference proteome</keyword>
<dbReference type="OrthoDB" id="10057935at2759"/>
<name>A0A8B8ETN5_CRAVI</name>